<dbReference type="InterPro" id="IPR029045">
    <property type="entry name" value="ClpP/crotonase-like_dom_sf"/>
</dbReference>
<evidence type="ECO:0000259" key="2">
    <source>
        <dbReference type="SMART" id="SM00245"/>
    </source>
</evidence>
<dbReference type="PANTHER" id="PTHR32060:SF30">
    <property type="entry name" value="CARBOXY-TERMINAL PROCESSING PROTEASE CTPA"/>
    <property type="match status" value="1"/>
</dbReference>
<evidence type="ECO:0000313" key="4">
    <source>
        <dbReference type="Proteomes" id="UP001597205"/>
    </source>
</evidence>
<accession>A0ABW3RHP8</accession>
<dbReference type="InterPro" id="IPR005151">
    <property type="entry name" value="Tail-specific_protease"/>
</dbReference>
<dbReference type="RefSeq" id="WP_380894787.1">
    <property type="nucleotide sequence ID" value="NZ_JBHTKY010000003.1"/>
</dbReference>
<dbReference type="InterPro" id="IPR001478">
    <property type="entry name" value="PDZ"/>
</dbReference>
<dbReference type="EMBL" id="JBHTKY010000003">
    <property type="protein sequence ID" value="MFD1164708.1"/>
    <property type="molecule type" value="Genomic_DNA"/>
</dbReference>
<dbReference type="Gene3D" id="3.30.750.170">
    <property type="match status" value="1"/>
</dbReference>
<dbReference type="PANTHER" id="PTHR32060">
    <property type="entry name" value="TAIL-SPECIFIC PROTEASE"/>
    <property type="match status" value="1"/>
</dbReference>
<evidence type="ECO:0000259" key="1">
    <source>
        <dbReference type="SMART" id="SM00228"/>
    </source>
</evidence>
<gene>
    <name evidence="3" type="ORF">ACFQ2C_03715</name>
</gene>
<protein>
    <submittedName>
        <fullName evidence="3">S41 family peptidase</fullName>
    </submittedName>
</protein>
<proteinExistence type="predicted"/>
<dbReference type="SUPFAM" id="SSF50156">
    <property type="entry name" value="PDZ domain-like"/>
    <property type="match status" value="1"/>
</dbReference>
<dbReference type="Pfam" id="PF03572">
    <property type="entry name" value="Peptidase_S41"/>
    <property type="match status" value="1"/>
</dbReference>
<dbReference type="SUPFAM" id="SSF52096">
    <property type="entry name" value="ClpP/crotonase"/>
    <property type="match status" value="1"/>
</dbReference>
<dbReference type="SMART" id="SM00228">
    <property type="entry name" value="PDZ"/>
    <property type="match status" value="1"/>
</dbReference>
<dbReference type="Proteomes" id="UP001597205">
    <property type="component" value="Unassembled WGS sequence"/>
</dbReference>
<sequence length="478" mass="53318">MKNILLGKIIILATVILFVGCKKDLKDIDPPPRPGGDGTRTAAQQVLDSVYSKYKYLSYWESSIEVANPISTLTDKYNDADALLGYLMSQTPQKTNYIYHPSYNGPMDRFSWIEDLSSGSDASSRADVADGYGLYMAFDGDRQDSLFVMFVEGGSPGERAGIKRGDRVLEMEGDKNMVYANQSKVDEYIERKTLNITVQSINGTKKTHNLNYDTYDIQPFMLGKVFTDNSTKVGYIALSSFEELRSGGSDSKMKKGIDSTFTVFGAQQVKKLIVDLRYNGGGYVSSAIYLLNKIINSNGDKKVMFKYDVNKNLETERNEGSTEFVDEIFERDNNGLEVTDVVFLVSDYTASASEIVISALMPYMKVQLVGYEKSTYGKPVGFFREDISDDVGLWAASFKIINAQGFTDYWDGITANFQANDNIHKLLGDPSEDMTQKGLSLLVASNARASARVTSSVKTNRSQIRELNKIPRRNMIKD</sequence>
<feature type="domain" description="PDZ" evidence="1">
    <location>
        <begin position="130"/>
        <end position="202"/>
    </location>
</feature>
<name>A0ABW3RHP8_9SPHI</name>
<evidence type="ECO:0000313" key="3">
    <source>
        <dbReference type="EMBL" id="MFD1164708.1"/>
    </source>
</evidence>
<reference evidence="4" key="1">
    <citation type="journal article" date="2019" name="Int. J. Syst. Evol. Microbiol.">
        <title>The Global Catalogue of Microorganisms (GCM) 10K type strain sequencing project: providing services to taxonomists for standard genome sequencing and annotation.</title>
        <authorList>
            <consortium name="The Broad Institute Genomics Platform"/>
            <consortium name="The Broad Institute Genome Sequencing Center for Infectious Disease"/>
            <person name="Wu L."/>
            <person name="Ma J."/>
        </authorList>
    </citation>
    <scope>NUCLEOTIDE SEQUENCE [LARGE SCALE GENOMIC DNA]</scope>
    <source>
        <strain evidence="4">CCUG 52468</strain>
    </source>
</reference>
<dbReference type="SMART" id="SM00245">
    <property type="entry name" value="TSPc"/>
    <property type="match status" value="1"/>
</dbReference>
<dbReference type="InterPro" id="IPR036034">
    <property type="entry name" value="PDZ_sf"/>
</dbReference>
<dbReference type="PROSITE" id="PS51257">
    <property type="entry name" value="PROKAR_LIPOPROTEIN"/>
    <property type="match status" value="1"/>
</dbReference>
<dbReference type="Gene3D" id="3.90.226.10">
    <property type="entry name" value="2-enoyl-CoA Hydratase, Chain A, domain 1"/>
    <property type="match status" value="1"/>
</dbReference>
<feature type="domain" description="Tail specific protease" evidence="2">
    <location>
        <begin position="193"/>
        <end position="420"/>
    </location>
</feature>
<organism evidence="3 4">
    <name type="scientific">Sphingobacterium daejeonense</name>
    <dbReference type="NCBI Taxonomy" id="371142"/>
    <lineage>
        <taxon>Bacteria</taxon>
        <taxon>Pseudomonadati</taxon>
        <taxon>Bacteroidota</taxon>
        <taxon>Sphingobacteriia</taxon>
        <taxon>Sphingobacteriales</taxon>
        <taxon>Sphingobacteriaceae</taxon>
        <taxon>Sphingobacterium</taxon>
    </lineage>
</organism>
<comment type="caution">
    <text evidence="3">The sequence shown here is derived from an EMBL/GenBank/DDBJ whole genome shotgun (WGS) entry which is preliminary data.</text>
</comment>
<keyword evidence="4" id="KW-1185">Reference proteome</keyword>
<dbReference type="Gene3D" id="2.30.42.10">
    <property type="match status" value="1"/>
</dbReference>